<reference evidence="2" key="1">
    <citation type="submission" date="2017-10" db="EMBL/GenBank/DDBJ databases">
        <authorList>
            <person name="Kravchenko I.K."/>
            <person name="Grouzdev D.S."/>
        </authorList>
    </citation>
    <scope>NUCLEOTIDE SEQUENCE [LARGE SCALE GENOMIC DNA]</scope>
    <source>
        <strain evidence="2">B2</strain>
    </source>
</reference>
<protein>
    <submittedName>
        <fullName evidence="1">N4-gp56 family major capsid protein</fullName>
    </submittedName>
</protein>
<evidence type="ECO:0000313" key="2">
    <source>
        <dbReference type="Proteomes" id="UP000225379"/>
    </source>
</evidence>
<organism evidence="1 2">
    <name type="scientific">Azospirillum palustre</name>
    <dbReference type="NCBI Taxonomy" id="2044885"/>
    <lineage>
        <taxon>Bacteria</taxon>
        <taxon>Pseudomonadati</taxon>
        <taxon>Pseudomonadota</taxon>
        <taxon>Alphaproteobacteria</taxon>
        <taxon>Rhodospirillales</taxon>
        <taxon>Azospirillaceae</taxon>
        <taxon>Azospirillum</taxon>
    </lineage>
</organism>
<gene>
    <name evidence="1" type="ORF">CRT60_21825</name>
</gene>
<dbReference type="EMBL" id="PDKW01000042">
    <property type="protein sequence ID" value="PGH55894.1"/>
    <property type="molecule type" value="Genomic_DNA"/>
</dbReference>
<accession>A0A2B8B3P1</accession>
<dbReference type="Pfam" id="PF25209">
    <property type="entry name" value="Phage_capsid_4"/>
    <property type="match status" value="1"/>
</dbReference>
<dbReference type="RefSeq" id="WP_098738608.1">
    <property type="nucleotide sequence ID" value="NZ_PDKW01000042.1"/>
</dbReference>
<evidence type="ECO:0000313" key="1">
    <source>
        <dbReference type="EMBL" id="PGH55894.1"/>
    </source>
</evidence>
<proteinExistence type="predicted"/>
<dbReference type="OrthoDB" id="1936242at2"/>
<dbReference type="AlphaFoldDB" id="A0A2B8B3P1"/>
<dbReference type="NCBIfam" id="TIGR04387">
    <property type="entry name" value="capsid_maj_N4"/>
    <property type="match status" value="1"/>
</dbReference>
<keyword evidence="2" id="KW-1185">Reference proteome</keyword>
<dbReference type="Proteomes" id="UP000225379">
    <property type="component" value="Unassembled WGS sequence"/>
</dbReference>
<name>A0A2B8B3P1_9PROT</name>
<sequence>MATGQTTYGDINQRTAAWAASEMLRHAEPVLVLQKFGATKPMPKNKADTVKFRRPIPFTAATTPLVEGVTPSAQKMSYEDVTATLKQYGKPIEITDVVDDLAEDPVLKDASMFAGEQAALTTEMVTYGVIKAGTSVFYANGASRSSVNTPISLSKQRAVTRFLKAQKAGKLTNILDGSPNYGTKPIEASYIAVAHTDLESDIRGMPGFTPVAEYGSRKPVCPEEIGSVEDVRYVLSPELNPFVDAGAAYNGSGTAMVSTSGTSADVYPILYFGKEAFGTVPLKGAGAITPMVLNPGKPDKSDPLGQRGYVSWKTYFTAVILNQNWMSRLEVAVTAL</sequence>
<comment type="caution">
    <text evidence="1">The sequence shown here is derived from an EMBL/GenBank/DDBJ whole genome shotgun (WGS) entry which is preliminary data.</text>
</comment>